<evidence type="ECO:0000256" key="1">
    <source>
        <dbReference type="SAM" id="MobiDB-lite"/>
    </source>
</evidence>
<evidence type="ECO:0000313" key="2">
    <source>
        <dbReference type="EMBL" id="KAH7956720.1"/>
    </source>
</evidence>
<feature type="compositionally biased region" description="Low complexity" evidence="1">
    <location>
        <begin position="233"/>
        <end position="246"/>
    </location>
</feature>
<protein>
    <submittedName>
        <fullName evidence="2">Uncharacterized protein</fullName>
    </submittedName>
</protein>
<dbReference type="VEuPathDB" id="VectorBase:RSAN_057160"/>
<comment type="caution">
    <text evidence="2">The sequence shown here is derived from an EMBL/GenBank/DDBJ whole genome shotgun (WGS) entry which is preliminary data.</text>
</comment>
<evidence type="ECO:0000313" key="3">
    <source>
        <dbReference type="Proteomes" id="UP000821837"/>
    </source>
</evidence>
<reference evidence="2" key="1">
    <citation type="journal article" date="2020" name="Cell">
        <title>Large-Scale Comparative Analyses of Tick Genomes Elucidate Their Genetic Diversity and Vector Capacities.</title>
        <authorList>
            <consortium name="Tick Genome and Microbiome Consortium (TIGMIC)"/>
            <person name="Jia N."/>
            <person name="Wang J."/>
            <person name="Shi W."/>
            <person name="Du L."/>
            <person name="Sun Y."/>
            <person name="Zhan W."/>
            <person name="Jiang J.F."/>
            <person name="Wang Q."/>
            <person name="Zhang B."/>
            <person name="Ji P."/>
            <person name="Bell-Sakyi L."/>
            <person name="Cui X.M."/>
            <person name="Yuan T.T."/>
            <person name="Jiang B.G."/>
            <person name="Yang W.F."/>
            <person name="Lam T.T."/>
            <person name="Chang Q.C."/>
            <person name="Ding S.J."/>
            <person name="Wang X.J."/>
            <person name="Zhu J.G."/>
            <person name="Ruan X.D."/>
            <person name="Zhao L."/>
            <person name="Wei J.T."/>
            <person name="Ye R.Z."/>
            <person name="Que T.C."/>
            <person name="Du C.H."/>
            <person name="Zhou Y.H."/>
            <person name="Cheng J.X."/>
            <person name="Dai P.F."/>
            <person name="Guo W.B."/>
            <person name="Han X.H."/>
            <person name="Huang E.J."/>
            <person name="Li L.F."/>
            <person name="Wei W."/>
            <person name="Gao Y.C."/>
            <person name="Liu J.Z."/>
            <person name="Shao H.Z."/>
            <person name="Wang X."/>
            <person name="Wang C.C."/>
            <person name="Yang T.C."/>
            <person name="Huo Q.B."/>
            <person name="Li W."/>
            <person name="Chen H.Y."/>
            <person name="Chen S.E."/>
            <person name="Zhou L.G."/>
            <person name="Ni X.B."/>
            <person name="Tian J.H."/>
            <person name="Sheng Y."/>
            <person name="Liu T."/>
            <person name="Pan Y.S."/>
            <person name="Xia L.Y."/>
            <person name="Li J."/>
            <person name="Zhao F."/>
            <person name="Cao W.C."/>
        </authorList>
    </citation>
    <scope>NUCLEOTIDE SEQUENCE</scope>
    <source>
        <strain evidence="2">Rsan-2018</strain>
    </source>
</reference>
<feature type="region of interest" description="Disordered" evidence="1">
    <location>
        <begin position="176"/>
        <end position="201"/>
    </location>
</feature>
<reference evidence="2" key="2">
    <citation type="submission" date="2021-09" db="EMBL/GenBank/DDBJ databases">
        <authorList>
            <person name="Jia N."/>
            <person name="Wang J."/>
            <person name="Shi W."/>
            <person name="Du L."/>
            <person name="Sun Y."/>
            <person name="Zhan W."/>
            <person name="Jiang J."/>
            <person name="Wang Q."/>
            <person name="Zhang B."/>
            <person name="Ji P."/>
            <person name="Sakyi L.B."/>
            <person name="Cui X."/>
            <person name="Yuan T."/>
            <person name="Jiang B."/>
            <person name="Yang W."/>
            <person name="Lam T.T.-Y."/>
            <person name="Chang Q."/>
            <person name="Ding S."/>
            <person name="Wang X."/>
            <person name="Zhu J."/>
            <person name="Ruan X."/>
            <person name="Zhao L."/>
            <person name="Wei J."/>
            <person name="Que T."/>
            <person name="Du C."/>
            <person name="Cheng J."/>
            <person name="Dai P."/>
            <person name="Han X."/>
            <person name="Huang E."/>
            <person name="Gao Y."/>
            <person name="Liu J."/>
            <person name="Shao H."/>
            <person name="Ye R."/>
            <person name="Li L."/>
            <person name="Wei W."/>
            <person name="Wang X."/>
            <person name="Wang C."/>
            <person name="Huo Q."/>
            <person name="Li W."/>
            <person name="Guo W."/>
            <person name="Chen H."/>
            <person name="Chen S."/>
            <person name="Zhou L."/>
            <person name="Zhou L."/>
            <person name="Ni X."/>
            <person name="Tian J."/>
            <person name="Zhou Y."/>
            <person name="Sheng Y."/>
            <person name="Liu T."/>
            <person name="Pan Y."/>
            <person name="Xia L."/>
            <person name="Li J."/>
            <person name="Zhao F."/>
            <person name="Cao W."/>
        </authorList>
    </citation>
    <scope>NUCLEOTIDE SEQUENCE</scope>
    <source>
        <strain evidence="2">Rsan-2018</strain>
        <tissue evidence="2">Larvae</tissue>
    </source>
</reference>
<dbReference type="EMBL" id="JABSTV010001250">
    <property type="protein sequence ID" value="KAH7956720.1"/>
    <property type="molecule type" value="Genomic_DNA"/>
</dbReference>
<dbReference type="AlphaFoldDB" id="A0A9D4SY96"/>
<keyword evidence="3" id="KW-1185">Reference proteome</keyword>
<dbReference type="Proteomes" id="UP000821837">
    <property type="component" value="Unassembled WGS sequence"/>
</dbReference>
<feature type="region of interest" description="Disordered" evidence="1">
    <location>
        <begin position="221"/>
        <end position="276"/>
    </location>
</feature>
<accession>A0A9D4SY96</accession>
<feature type="region of interest" description="Disordered" evidence="1">
    <location>
        <begin position="54"/>
        <end position="83"/>
    </location>
</feature>
<organism evidence="2 3">
    <name type="scientific">Rhipicephalus sanguineus</name>
    <name type="common">Brown dog tick</name>
    <name type="synonym">Ixodes sanguineus</name>
    <dbReference type="NCBI Taxonomy" id="34632"/>
    <lineage>
        <taxon>Eukaryota</taxon>
        <taxon>Metazoa</taxon>
        <taxon>Ecdysozoa</taxon>
        <taxon>Arthropoda</taxon>
        <taxon>Chelicerata</taxon>
        <taxon>Arachnida</taxon>
        <taxon>Acari</taxon>
        <taxon>Parasitiformes</taxon>
        <taxon>Ixodida</taxon>
        <taxon>Ixodoidea</taxon>
        <taxon>Ixodidae</taxon>
        <taxon>Rhipicephalinae</taxon>
        <taxon>Rhipicephalus</taxon>
        <taxon>Rhipicephalus</taxon>
    </lineage>
</organism>
<name>A0A9D4SY96_RHISA</name>
<proteinExistence type="predicted"/>
<gene>
    <name evidence="2" type="ORF">HPB52_012201</name>
</gene>
<sequence length="312" mass="33043">MTVDVDKLLCDSVAKLEAFTRQRRELDLHRYLLIDIMMRKIEMATLEGRNTVAQELGNPQNDGGEPQRPCSFNAGRDPQGGRAEHSQVLMAEMASERDSMQVSDARALGENAPSVTRSEAADTFHGALGVTDRDSLQGDDIVLDGDSMAANSSTDSASLTADEGIHSDLDDVVNAFGDSLADGGPEPGANTSSNDVPGNIDLVSQNSAEALESLQYKDMTTFKGSSNSERDLSASGPSASSESIGINFEVVEEAEPQLAQGGDADVSSDASKAEDAPASDLFDLTVLKNVIVNVSELPIPSNLLELPDQEPK</sequence>
<feature type="compositionally biased region" description="Polar residues" evidence="1">
    <location>
        <begin position="189"/>
        <end position="201"/>
    </location>
</feature>